<evidence type="ECO:0000259" key="6">
    <source>
        <dbReference type="Pfam" id="PF13087"/>
    </source>
</evidence>
<gene>
    <name evidence="8" type="ORF">VFH_I239160</name>
</gene>
<dbReference type="InterPro" id="IPR047187">
    <property type="entry name" value="SF1_C_Upf1"/>
</dbReference>
<dbReference type="GO" id="GO:0004386">
    <property type="term" value="F:helicase activity"/>
    <property type="evidence" value="ECO:0007669"/>
    <property type="project" value="UniProtKB-KW"/>
</dbReference>
<keyword evidence="1" id="KW-0547">Nucleotide-binding</keyword>
<feature type="domain" description="DUF6469" evidence="7">
    <location>
        <begin position="107"/>
        <end position="208"/>
    </location>
</feature>
<dbReference type="GO" id="GO:0005694">
    <property type="term" value="C:chromosome"/>
    <property type="evidence" value="ECO:0007669"/>
    <property type="project" value="UniProtKB-ARBA"/>
</dbReference>
<keyword evidence="4" id="KW-0067">ATP-binding</keyword>
<feature type="domain" description="DNA2/NAM7 helicase-like C-terminal" evidence="6">
    <location>
        <begin position="680"/>
        <end position="876"/>
    </location>
</feature>
<dbReference type="EMBL" id="OX451736">
    <property type="protein sequence ID" value="CAI8586116.1"/>
    <property type="molecule type" value="Genomic_DNA"/>
</dbReference>
<evidence type="ECO:0000313" key="8">
    <source>
        <dbReference type="EMBL" id="CAI8586116.1"/>
    </source>
</evidence>
<evidence type="ECO:0000259" key="5">
    <source>
        <dbReference type="Pfam" id="PF13086"/>
    </source>
</evidence>
<keyword evidence="3" id="KW-0347">Helicase</keyword>
<evidence type="ECO:0000256" key="3">
    <source>
        <dbReference type="ARBA" id="ARBA00022806"/>
    </source>
</evidence>
<dbReference type="PANTHER" id="PTHR10887">
    <property type="entry name" value="DNA2/NAM7 HELICASE FAMILY"/>
    <property type="match status" value="1"/>
</dbReference>
<dbReference type="AlphaFoldDB" id="A0AAV0YJA0"/>
<dbReference type="CDD" id="cd18808">
    <property type="entry name" value="SF1_C_Upf1"/>
    <property type="match status" value="1"/>
</dbReference>
<evidence type="ECO:0000256" key="2">
    <source>
        <dbReference type="ARBA" id="ARBA00022801"/>
    </source>
</evidence>
<proteinExistence type="predicted"/>
<evidence type="ECO:0000256" key="1">
    <source>
        <dbReference type="ARBA" id="ARBA00022741"/>
    </source>
</evidence>
<dbReference type="Proteomes" id="UP001157006">
    <property type="component" value="Chromosome 1L"/>
</dbReference>
<accession>A0AAV0YJA0</accession>
<dbReference type="InterPro" id="IPR027417">
    <property type="entry name" value="P-loop_NTPase"/>
</dbReference>
<evidence type="ECO:0000313" key="9">
    <source>
        <dbReference type="Proteomes" id="UP001157006"/>
    </source>
</evidence>
<dbReference type="PANTHER" id="PTHR10887:SF522">
    <property type="entry name" value="P-LOOP CONTAINING NUCLEOSIDE TRIPHOSPHATE HYDROLASES SUPERFAMILY PROTEIN"/>
    <property type="match status" value="1"/>
</dbReference>
<dbReference type="Pfam" id="PF20073">
    <property type="entry name" value="DUF6469"/>
    <property type="match status" value="1"/>
</dbReference>
<dbReference type="SUPFAM" id="SSF52540">
    <property type="entry name" value="P-loop containing nucleoside triphosphate hydrolases"/>
    <property type="match status" value="1"/>
</dbReference>
<dbReference type="InterPro" id="IPR045055">
    <property type="entry name" value="DNA2/NAM7-like"/>
</dbReference>
<keyword evidence="9" id="KW-1185">Reference proteome</keyword>
<name>A0AAV0YJA0_VICFA</name>
<dbReference type="Pfam" id="PF13086">
    <property type="entry name" value="AAA_11"/>
    <property type="match status" value="1"/>
</dbReference>
<organism evidence="8 9">
    <name type="scientific">Vicia faba</name>
    <name type="common">Broad bean</name>
    <name type="synonym">Faba vulgaris</name>
    <dbReference type="NCBI Taxonomy" id="3906"/>
    <lineage>
        <taxon>Eukaryota</taxon>
        <taxon>Viridiplantae</taxon>
        <taxon>Streptophyta</taxon>
        <taxon>Embryophyta</taxon>
        <taxon>Tracheophyta</taxon>
        <taxon>Spermatophyta</taxon>
        <taxon>Magnoliopsida</taxon>
        <taxon>eudicotyledons</taxon>
        <taxon>Gunneridae</taxon>
        <taxon>Pentapetalae</taxon>
        <taxon>rosids</taxon>
        <taxon>fabids</taxon>
        <taxon>Fabales</taxon>
        <taxon>Fabaceae</taxon>
        <taxon>Papilionoideae</taxon>
        <taxon>50 kb inversion clade</taxon>
        <taxon>NPAAA clade</taxon>
        <taxon>Hologalegina</taxon>
        <taxon>IRL clade</taxon>
        <taxon>Fabeae</taxon>
        <taxon>Vicia</taxon>
    </lineage>
</organism>
<feature type="domain" description="DNA2/NAM7 helicase helicase" evidence="5">
    <location>
        <begin position="616"/>
        <end position="672"/>
    </location>
</feature>
<dbReference type="InterPro" id="IPR041677">
    <property type="entry name" value="DNA2/NAM7_AAA_11"/>
</dbReference>
<dbReference type="InterPro" id="IPR045529">
    <property type="entry name" value="DUF6469"/>
</dbReference>
<dbReference type="Pfam" id="PF13087">
    <property type="entry name" value="AAA_12"/>
    <property type="match status" value="1"/>
</dbReference>
<dbReference type="Gene3D" id="3.40.50.300">
    <property type="entry name" value="P-loop containing nucleotide triphosphate hydrolases"/>
    <property type="match status" value="3"/>
</dbReference>
<dbReference type="GO" id="GO:0016787">
    <property type="term" value="F:hydrolase activity"/>
    <property type="evidence" value="ECO:0007669"/>
    <property type="project" value="UniProtKB-KW"/>
</dbReference>
<keyword evidence="2" id="KW-0378">Hydrolase</keyword>
<dbReference type="GO" id="GO:0005524">
    <property type="term" value="F:ATP binding"/>
    <property type="evidence" value="ECO:0007669"/>
    <property type="project" value="UniProtKB-KW"/>
</dbReference>
<sequence length="943" mass="107871">MEKTNNATEEETNEIVELLDQVFSWTLQDVFNENLYKYKVNKIPETFDSPTAYKKAFIPLLLEETHADLSSSLSGVARAPFCEILELKRDSKLFMLPKPLIYNIEFEKGVGKYEPEYGDLILFTNIRPKCVDDLKLNTPKSPYHIAFVLGPKSEPPKSKYVEKVKVISSKCINTDFESNMRDNETQKLYAVYLMNMTTNVRIWKALNSKTHGSIIENVLQPDLNGGVNCQNCLSEANSHAPFIKEDVIIRSQNLNESQQDAVMSSIGMTNCHHSEVKIIWGPPGTGKTKTVAIRLHSLVMDSVEYDTHGLAEILLFGNSKRMKLDSYPGLDVIFLDNRVKILEECFNPVTGWKQILELMKRLLRDPQEQYLLEICAYRAYRAYKKNMGNEEWRDFAVIYQMVEQDKKKRIVTMEEFGEQLFMESSDEKKRVMELREQLKLCSGTLYTCFTKILEGYREQHHFLDKDALSLDELEKGKNRDAYPMTFERYVEKAWKEIAQKYELDEDDNNACVMSLEKFVKQRFGNLRDILKVLNHALYTHLPKSFVSLETLKVMLEAPNLFDSFENSLSQAKFKLTLFDLEEKFVSECFGPMSDKRDEILSILSLLSTSISLPASSSGKLYSAGMTPVEFLVIDEAAQLKECESTIPLQLPGLTHCILIGDERQLPALVKSKIADKCEFGRSLFERLVTLGYKRKMLNVQYRMHPSISLFPCTEFYDEKLSNAAIVMEESYNKSFLEGDMYASYSFINIAEGKEKSGRGHSLKNMVEVAAISEIIKSLKKEFMRKKKKVSIGIISPYNAQVYEIKEKVKQYTSKSNSEFSVSVRSVDGFQGGEEDIIIISTVRSNGSGNVGFLSNRQRANVAMTRARYCLWILGNATTLINSDSVWRKVVLDAMGRNCFYNANDDKKLAGAIEDVLFEIKLLEENESQFKKLRIGGKSTTSYR</sequence>
<evidence type="ECO:0000256" key="4">
    <source>
        <dbReference type="ARBA" id="ARBA00022840"/>
    </source>
</evidence>
<reference evidence="8 9" key="1">
    <citation type="submission" date="2023-01" db="EMBL/GenBank/DDBJ databases">
        <authorList>
            <person name="Kreplak J."/>
        </authorList>
    </citation>
    <scope>NUCLEOTIDE SEQUENCE [LARGE SCALE GENOMIC DNA]</scope>
</reference>
<protein>
    <submittedName>
        <fullName evidence="8">Uncharacterized protein</fullName>
    </submittedName>
</protein>
<dbReference type="FunFam" id="3.40.50.300:FF:000326">
    <property type="entry name" value="P-loop containing nucleoside triphosphate hydrolase"/>
    <property type="match status" value="1"/>
</dbReference>
<evidence type="ECO:0000259" key="7">
    <source>
        <dbReference type="Pfam" id="PF20073"/>
    </source>
</evidence>
<dbReference type="InterPro" id="IPR041679">
    <property type="entry name" value="DNA2/NAM7-like_C"/>
</dbReference>